<protein>
    <recommendedName>
        <fullName evidence="4">DUF4239 domain-containing protein</fullName>
    </recommendedName>
</protein>
<keyword evidence="1" id="KW-1133">Transmembrane helix</keyword>
<accession>A0ABX6M4T6</accession>
<dbReference type="EMBL" id="CP051684">
    <property type="protein sequence ID" value="QJD89175.1"/>
    <property type="molecule type" value="Genomic_DNA"/>
</dbReference>
<gene>
    <name evidence="2" type="ORF">HH213_03015</name>
</gene>
<feature type="transmembrane region" description="Helical" evidence="1">
    <location>
        <begin position="60"/>
        <end position="86"/>
    </location>
</feature>
<evidence type="ECO:0000313" key="3">
    <source>
        <dbReference type="Proteomes" id="UP000503117"/>
    </source>
</evidence>
<dbReference type="Proteomes" id="UP000503117">
    <property type="component" value="Chromosome"/>
</dbReference>
<keyword evidence="1" id="KW-0472">Membrane</keyword>
<evidence type="ECO:0000256" key="1">
    <source>
        <dbReference type="SAM" id="Phobius"/>
    </source>
</evidence>
<sequence>MQVNSSALSQWSSSLTDFVFTLIWSSMPTALLYAAMGLVAAIVLMVWVGRKNLLRRRPRVWNVLAKVSYLAILLVTLFAFTAVGVVRHVQKETMSALEVSVTPLVRTNTVLLRQYLTLKMSAYAPGQPVSARELVDATLKDLYYRPTSDSLWERGKARIVNWTLRKLGGEVLTAVFQKIIVAKVETMAAGLKNQTQNEAAKVGVDALRKVLLDANRRVDLSALDRTLPQIILDVAGQQIHAVFVHAYLMIALIWLGAGALIGAEMLLYFRWYEKRQQPSPNLV</sequence>
<keyword evidence="1" id="KW-0812">Transmembrane</keyword>
<name>A0ABX6M4T6_9BURK</name>
<proteinExistence type="predicted"/>
<feature type="transmembrane region" description="Helical" evidence="1">
    <location>
        <begin position="246"/>
        <end position="269"/>
    </location>
</feature>
<organism evidence="2 3">
    <name type="scientific">Duganella dendranthematis</name>
    <dbReference type="NCBI Taxonomy" id="2728021"/>
    <lineage>
        <taxon>Bacteria</taxon>
        <taxon>Pseudomonadati</taxon>
        <taxon>Pseudomonadota</taxon>
        <taxon>Betaproteobacteria</taxon>
        <taxon>Burkholderiales</taxon>
        <taxon>Oxalobacteraceae</taxon>
        <taxon>Telluria group</taxon>
        <taxon>Duganella</taxon>
    </lineage>
</organism>
<evidence type="ECO:0008006" key="4">
    <source>
        <dbReference type="Google" id="ProtNLM"/>
    </source>
</evidence>
<keyword evidence="3" id="KW-1185">Reference proteome</keyword>
<evidence type="ECO:0000313" key="2">
    <source>
        <dbReference type="EMBL" id="QJD89175.1"/>
    </source>
</evidence>
<feature type="transmembrane region" description="Helical" evidence="1">
    <location>
        <begin position="30"/>
        <end position="48"/>
    </location>
</feature>
<reference evidence="2 3" key="1">
    <citation type="submission" date="2020-04" db="EMBL/GenBank/DDBJ databases">
        <title>Genome sequencing of novel species.</title>
        <authorList>
            <person name="Heo J."/>
            <person name="Kim S.-J."/>
            <person name="Kim J.-S."/>
            <person name="Hong S.-B."/>
            <person name="Kwon S.-W."/>
        </authorList>
    </citation>
    <scope>NUCLEOTIDE SEQUENCE [LARGE SCALE GENOMIC DNA]</scope>
    <source>
        <strain evidence="2 3">AF9R3</strain>
    </source>
</reference>
<dbReference type="RefSeq" id="WP_169110685.1">
    <property type="nucleotide sequence ID" value="NZ_CP051684.1"/>
</dbReference>